<dbReference type="EnsemblMetazoa" id="CapteT167103">
    <property type="protein sequence ID" value="CapteP167103"/>
    <property type="gene ID" value="CapteG167103"/>
</dbReference>
<keyword evidence="5" id="KW-0597">Phosphoprotein</keyword>
<dbReference type="PANTHER" id="PTHR31169">
    <property type="entry name" value="OS05G0300700 PROTEIN"/>
    <property type="match status" value="1"/>
</dbReference>
<organism evidence="12">
    <name type="scientific">Capitella teleta</name>
    <name type="common">Polychaete worm</name>
    <dbReference type="NCBI Taxonomy" id="283909"/>
    <lineage>
        <taxon>Eukaryota</taxon>
        <taxon>Metazoa</taxon>
        <taxon>Spiralia</taxon>
        <taxon>Lophotrochozoa</taxon>
        <taxon>Annelida</taxon>
        <taxon>Polychaeta</taxon>
        <taxon>Sedentaria</taxon>
        <taxon>Scolecida</taxon>
        <taxon>Capitellidae</taxon>
        <taxon>Capitella</taxon>
    </lineage>
</organism>
<proteinExistence type="predicted"/>
<evidence type="ECO:0000256" key="9">
    <source>
        <dbReference type="ARBA" id="ARBA00023242"/>
    </source>
</evidence>
<keyword evidence="4" id="KW-1017">Isopeptide bond</keyword>
<dbReference type="InterPro" id="IPR018866">
    <property type="entry name" value="Znf-4CXXC_R1"/>
</dbReference>
<evidence type="ECO:0000256" key="1">
    <source>
        <dbReference type="ARBA" id="ARBA00004123"/>
    </source>
</evidence>
<dbReference type="EMBL" id="AMQN01005281">
    <property type="status" value="NOT_ANNOTATED_CDS"/>
    <property type="molecule type" value="Genomic_DNA"/>
</dbReference>
<keyword evidence="8" id="KW-0804">Transcription</keyword>
<dbReference type="EMBL" id="KB295624">
    <property type="protein sequence ID" value="ELU12819.1"/>
    <property type="molecule type" value="Genomic_DNA"/>
</dbReference>
<evidence type="ECO:0000256" key="10">
    <source>
        <dbReference type="SAM" id="MobiDB-lite"/>
    </source>
</evidence>
<evidence type="ECO:0000259" key="11">
    <source>
        <dbReference type="Pfam" id="PF10497"/>
    </source>
</evidence>
<evidence type="ECO:0000256" key="8">
    <source>
        <dbReference type="ARBA" id="ARBA00023163"/>
    </source>
</evidence>
<keyword evidence="9" id="KW-0539">Nucleus</keyword>
<dbReference type="PANTHER" id="PTHR31169:SF8">
    <property type="entry name" value="ZINC-FINGER DOMAIN OF MONOAMINE-OXIDASE A REPRESSOR R1 PROTEIN"/>
    <property type="match status" value="1"/>
</dbReference>
<dbReference type="GO" id="GO:0006355">
    <property type="term" value="P:regulation of DNA-templated transcription"/>
    <property type="evidence" value="ECO:0007669"/>
    <property type="project" value="InterPro"/>
</dbReference>
<keyword evidence="14" id="KW-1185">Reference proteome</keyword>
<protein>
    <recommendedName>
        <fullName evidence="11">Zinc-finger domain-containing protein</fullName>
    </recommendedName>
</protein>
<dbReference type="Pfam" id="PF10497">
    <property type="entry name" value="zf-4CXXC_R1"/>
    <property type="match status" value="1"/>
</dbReference>
<feature type="domain" description="Zinc-finger" evidence="11">
    <location>
        <begin position="132"/>
        <end position="230"/>
    </location>
</feature>
<accession>R7V2P8</accession>
<keyword evidence="7" id="KW-0805">Transcription regulation</keyword>
<sequence length="237" mass="26918">MAKVAKDDPITLINFNDLREKNLIDNKEFLKKILAEFDDLKVKPVKHVPSKTTQGRRSSTGPLRRSSRLDGRRPVTRSVSKILPCDKLELEEEGVKRDTRRSFNHIVQYKTAEEITEEDIENVAKVTSQKIYDATEGTSCHQCRQKTLDTKTFCRSGFCHGVRGAFCGPCLRNRYGEDVVVALKDPNWCCPPCRDICNCSICRKRSGKSATGILIHLAREHGFEDCASFLESLRKKL</sequence>
<keyword evidence="3" id="KW-0963">Cytoplasm</keyword>
<comment type="subcellular location">
    <subcellularLocation>
        <location evidence="2">Cytoplasm</location>
    </subcellularLocation>
    <subcellularLocation>
        <location evidence="1">Nucleus</location>
    </subcellularLocation>
</comment>
<reference evidence="13" key="3">
    <citation type="submission" date="2015-06" db="UniProtKB">
        <authorList>
            <consortium name="EnsemblMetazoa"/>
        </authorList>
    </citation>
    <scope>IDENTIFICATION</scope>
</reference>
<feature type="compositionally biased region" description="Polar residues" evidence="10">
    <location>
        <begin position="50"/>
        <end position="61"/>
    </location>
</feature>
<evidence type="ECO:0000313" key="13">
    <source>
        <dbReference type="EnsemblMetazoa" id="CapteP167103"/>
    </source>
</evidence>
<evidence type="ECO:0000313" key="14">
    <source>
        <dbReference type="Proteomes" id="UP000014760"/>
    </source>
</evidence>
<dbReference type="AlphaFoldDB" id="R7V2P8"/>
<evidence type="ECO:0000256" key="6">
    <source>
        <dbReference type="ARBA" id="ARBA00022843"/>
    </source>
</evidence>
<dbReference type="HOGENOM" id="CLU_035988_1_0_1"/>
<evidence type="ECO:0000256" key="4">
    <source>
        <dbReference type="ARBA" id="ARBA00022499"/>
    </source>
</evidence>
<keyword evidence="6" id="KW-0832">Ubl conjugation</keyword>
<dbReference type="OMA" id="CREENCE"/>
<dbReference type="InterPro" id="IPR040221">
    <property type="entry name" value="CDCA7/CDA7L"/>
</dbReference>
<dbReference type="OrthoDB" id="298344at2759"/>
<dbReference type="GO" id="GO:0005634">
    <property type="term" value="C:nucleus"/>
    <property type="evidence" value="ECO:0007669"/>
    <property type="project" value="UniProtKB-SubCell"/>
</dbReference>
<dbReference type="STRING" id="283909.R7V2P8"/>
<evidence type="ECO:0000256" key="3">
    <source>
        <dbReference type="ARBA" id="ARBA00022490"/>
    </source>
</evidence>
<reference evidence="14" key="1">
    <citation type="submission" date="2012-12" db="EMBL/GenBank/DDBJ databases">
        <authorList>
            <person name="Hellsten U."/>
            <person name="Grimwood J."/>
            <person name="Chapman J.A."/>
            <person name="Shapiro H."/>
            <person name="Aerts A."/>
            <person name="Otillar R.P."/>
            <person name="Terry A.Y."/>
            <person name="Boore J.L."/>
            <person name="Simakov O."/>
            <person name="Marletaz F."/>
            <person name="Cho S.-J."/>
            <person name="Edsinger-Gonzales E."/>
            <person name="Havlak P."/>
            <person name="Kuo D.-H."/>
            <person name="Larsson T."/>
            <person name="Lv J."/>
            <person name="Arendt D."/>
            <person name="Savage R."/>
            <person name="Osoegawa K."/>
            <person name="de Jong P."/>
            <person name="Lindberg D.R."/>
            <person name="Seaver E.C."/>
            <person name="Weisblat D.A."/>
            <person name="Putnam N.H."/>
            <person name="Grigoriev I.V."/>
            <person name="Rokhsar D.S."/>
        </authorList>
    </citation>
    <scope>NUCLEOTIDE SEQUENCE</scope>
    <source>
        <strain evidence="14">I ESC-2004</strain>
    </source>
</reference>
<evidence type="ECO:0000256" key="2">
    <source>
        <dbReference type="ARBA" id="ARBA00004496"/>
    </source>
</evidence>
<name>R7V2P8_CAPTE</name>
<evidence type="ECO:0000313" key="12">
    <source>
        <dbReference type="EMBL" id="ELU12819.1"/>
    </source>
</evidence>
<dbReference type="Proteomes" id="UP000014760">
    <property type="component" value="Unassembled WGS sequence"/>
</dbReference>
<gene>
    <name evidence="12" type="ORF">CAPTEDRAFT_167103</name>
</gene>
<feature type="region of interest" description="Disordered" evidence="10">
    <location>
        <begin position="46"/>
        <end position="75"/>
    </location>
</feature>
<reference evidence="12 14" key="2">
    <citation type="journal article" date="2013" name="Nature">
        <title>Insights into bilaterian evolution from three spiralian genomes.</title>
        <authorList>
            <person name="Simakov O."/>
            <person name="Marletaz F."/>
            <person name="Cho S.J."/>
            <person name="Edsinger-Gonzales E."/>
            <person name="Havlak P."/>
            <person name="Hellsten U."/>
            <person name="Kuo D.H."/>
            <person name="Larsson T."/>
            <person name="Lv J."/>
            <person name="Arendt D."/>
            <person name="Savage R."/>
            <person name="Osoegawa K."/>
            <person name="de Jong P."/>
            <person name="Grimwood J."/>
            <person name="Chapman J.A."/>
            <person name="Shapiro H."/>
            <person name="Aerts A."/>
            <person name="Otillar R.P."/>
            <person name="Terry A.Y."/>
            <person name="Boore J.L."/>
            <person name="Grigoriev I.V."/>
            <person name="Lindberg D.R."/>
            <person name="Seaver E.C."/>
            <person name="Weisblat D.A."/>
            <person name="Putnam N.H."/>
            <person name="Rokhsar D.S."/>
        </authorList>
    </citation>
    <scope>NUCLEOTIDE SEQUENCE</scope>
    <source>
        <strain evidence="12 14">I ESC-2004</strain>
    </source>
</reference>
<evidence type="ECO:0000256" key="7">
    <source>
        <dbReference type="ARBA" id="ARBA00023015"/>
    </source>
</evidence>
<dbReference type="GO" id="GO:0005737">
    <property type="term" value="C:cytoplasm"/>
    <property type="evidence" value="ECO:0007669"/>
    <property type="project" value="UniProtKB-SubCell"/>
</dbReference>
<evidence type="ECO:0000256" key="5">
    <source>
        <dbReference type="ARBA" id="ARBA00022553"/>
    </source>
</evidence>